<gene>
    <name evidence="1" type="ORF">C1H46_028698</name>
</gene>
<protein>
    <submittedName>
        <fullName evidence="1">Uncharacterized protein</fullName>
    </submittedName>
</protein>
<evidence type="ECO:0000313" key="1">
    <source>
        <dbReference type="EMBL" id="TQD85782.1"/>
    </source>
</evidence>
<dbReference type="EMBL" id="VIEB01000587">
    <property type="protein sequence ID" value="TQD85782.1"/>
    <property type="molecule type" value="Genomic_DNA"/>
</dbReference>
<keyword evidence="2" id="KW-1185">Reference proteome</keyword>
<organism evidence="1 2">
    <name type="scientific">Malus baccata</name>
    <name type="common">Siberian crab apple</name>
    <name type="synonym">Pyrus baccata</name>
    <dbReference type="NCBI Taxonomy" id="106549"/>
    <lineage>
        <taxon>Eukaryota</taxon>
        <taxon>Viridiplantae</taxon>
        <taxon>Streptophyta</taxon>
        <taxon>Embryophyta</taxon>
        <taxon>Tracheophyta</taxon>
        <taxon>Spermatophyta</taxon>
        <taxon>Magnoliopsida</taxon>
        <taxon>eudicotyledons</taxon>
        <taxon>Gunneridae</taxon>
        <taxon>Pentapetalae</taxon>
        <taxon>rosids</taxon>
        <taxon>fabids</taxon>
        <taxon>Rosales</taxon>
        <taxon>Rosaceae</taxon>
        <taxon>Amygdaloideae</taxon>
        <taxon>Maleae</taxon>
        <taxon>Malus</taxon>
    </lineage>
</organism>
<dbReference type="PANTHER" id="PTHR35692">
    <property type="entry name" value="F26F24.11"/>
    <property type="match status" value="1"/>
</dbReference>
<comment type="caution">
    <text evidence="1">The sequence shown here is derived from an EMBL/GenBank/DDBJ whole genome shotgun (WGS) entry which is preliminary data.</text>
</comment>
<dbReference type="PANTHER" id="PTHR35692:SF1">
    <property type="entry name" value="F26F24.11"/>
    <property type="match status" value="1"/>
</dbReference>
<name>A0A540LHI8_MALBA</name>
<reference evidence="1 2" key="1">
    <citation type="journal article" date="2019" name="G3 (Bethesda)">
        <title>Sequencing of a Wild Apple (Malus baccata) Genome Unravels the Differences Between Cultivated and Wild Apple Species Regarding Disease Resistance and Cold Tolerance.</title>
        <authorList>
            <person name="Chen X."/>
        </authorList>
    </citation>
    <scope>NUCLEOTIDE SEQUENCE [LARGE SCALE GENOMIC DNA]</scope>
    <source>
        <strain evidence="2">cv. Shandingzi</strain>
        <tissue evidence="1">Leaves</tissue>
    </source>
</reference>
<evidence type="ECO:0000313" key="2">
    <source>
        <dbReference type="Proteomes" id="UP000315295"/>
    </source>
</evidence>
<dbReference type="Proteomes" id="UP000315295">
    <property type="component" value="Unassembled WGS sequence"/>
</dbReference>
<sequence length="103" mass="11305">MADFSFYLADTDKSAVDDLISQSQDLCVLDQVSAIKCSDFTDSLLPTELESRFCKLKSFPESFASRPPLLTIGSARRNSVEAAKSKYGVQNSANFFFSAAECL</sequence>
<accession>A0A540LHI8</accession>
<proteinExistence type="predicted"/>
<dbReference type="AlphaFoldDB" id="A0A540LHI8"/>